<reference evidence="10" key="1">
    <citation type="submission" date="2023-02" db="EMBL/GenBank/DDBJ databases">
        <title>Identification and recombinant expression of a fungal hydrolase from Papiliotrema laurentii that hydrolyzes apple cutin and clears colloidal polyester polyurethane.</title>
        <authorList>
            <consortium name="DOE Joint Genome Institute"/>
            <person name="Roman V.A."/>
            <person name="Bojanowski C."/>
            <person name="Crable B.R."/>
            <person name="Wagner D.N."/>
            <person name="Hung C.S."/>
            <person name="Nadeau L.J."/>
            <person name="Schratz L."/>
            <person name="Haridas S."/>
            <person name="Pangilinan J."/>
            <person name="Lipzen A."/>
            <person name="Na H."/>
            <person name="Yan M."/>
            <person name="Ng V."/>
            <person name="Grigoriev I.V."/>
            <person name="Spatafora J.W."/>
            <person name="Barlow D."/>
            <person name="Biffinger J."/>
            <person name="Kelley-Loughnane N."/>
            <person name="Varaljay V.A."/>
            <person name="Crookes-Goodson W.J."/>
        </authorList>
    </citation>
    <scope>NUCLEOTIDE SEQUENCE</scope>
    <source>
        <strain evidence="10">5307AH</strain>
    </source>
</reference>
<evidence type="ECO:0000313" key="10">
    <source>
        <dbReference type="EMBL" id="KAK1926556.1"/>
    </source>
</evidence>
<dbReference type="FunFam" id="3.20.20.140:FF:000022">
    <property type="entry name" value="Guanine deaminase"/>
    <property type="match status" value="1"/>
</dbReference>
<keyword evidence="11" id="KW-1185">Reference proteome</keyword>
<dbReference type="InterPro" id="IPR006680">
    <property type="entry name" value="Amidohydro-rel"/>
</dbReference>
<dbReference type="SUPFAM" id="SSF51556">
    <property type="entry name" value="Metallo-dependent hydrolases"/>
    <property type="match status" value="1"/>
</dbReference>
<comment type="catalytic activity">
    <reaction evidence="6 8">
        <text>guanine + H2O + H(+) = xanthine + NH4(+)</text>
        <dbReference type="Rhea" id="RHEA:14665"/>
        <dbReference type="ChEBI" id="CHEBI:15377"/>
        <dbReference type="ChEBI" id="CHEBI:15378"/>
        <dbReference type="ChEBI" id="CHEBI:16235"/>
        <dbReference type="ChEBI" id="CHEBI:17712"/>
        <dbReference type="ChEBI" id="CHEBI:28938"/>
        <dbReference type="EC" id="3.5.4.3"/>
    </reaction>
</comment>
<dbReference type="Proteomes" id="UP001182556">
    <property type="component" value="Unassembled WGS sequence"/>
</dbReference>
<comment type="cofactor">
    <cofactor evidence="8">
        <name>Zn(2+)</name>
        <dbReference type="ChEBI" id="CHEBI:29105"/>
    </cofactor>
    <text evidence="8">Binds 1 zinc ion per subunit.</text>
</comment>
<evidence type="ECO:0000256" key="7">
    <source>
        <dbReference type="ARBA" id="ARBA00056079"/>
    </source>
</evidence>
<keyword evidence="4 8" id="KW-0378">Hydrolase</keyword>
<dbReference type="Gene3D" id="3.20.20.140">
    <property type="entry name" value="Metal-dependent hydrolases"/>
    <property type="match status" value="1"/>
</dbReference>
<dbReference type="PANTHER" id="PTHR11271:SF6">
    <property type="entry name" value="GUANINE DEAMINASE"/>
    <property type="match status" value="1"/>
</dbReference>
<dbReference type="GO" id="GO:0006147">
    <property type="term" value="P:guanine catabolic process"/>
    <property type="evidence" value="ECO:0007669"/>
    <property type="project" value="UniProtKB-UniRule"/>
</dbReference>
<feature type="domain" description="Amidohydrolase-related" evidence="9">
    <location>
        <begin position="73"/>
        <end position="455"/>
    </location>
</feature>
<organism evidence="10 11">
    <name type="scientific">Papiliotrema laurentii</name>
    <name type="common">Cryptococcus laurentii</name>
    <dbReference type="NCBI Taxonomy" id="5418"/>
    <lineage>
        <taxon>Eukaryota</taxon>
        <taxon>Fungi</taxon>
        <taxon>Dikarya</taxon>
        <taxon>Basidiomycota</taxon>
        <taxon>Agaricomycotina</taxon>
        <taxon>Tremellomycetes</taxon>
        <taxon>Tremellales</taxon>
        <taxon>Rhynchogastremaceae</taxon>
        <taxon>Papiliotrema</taxon>
    </lineage>
</organism>
<dbReference type="EC" id="3.5.4.3" evidence="8"/>
<dbReference type="Gene3D" id="2.30.40.10">
    <property type="entry name" value="Urease, subunit C, domain 1"/>
    <property type="match status" value="1"/>
</dbReference>
<evidence type="ECO:0000259" key="9">
    <source>
        <dbReference type="Pfam" id="PF01979"/>
    </source>
</evidence>
<evidence type="ECO:0000256" key="5">
    <source>
        <dbReference type="ARBA" id="ARBA00022833"/>
    </source>
</evidence>
<dbReference type="InterPro" id="IPR011059">
    <property type="entry name" value="Metal-dep_hydrolase_composite"/>
</dbReference>
<dbReference type="InterPro" id="IPR032466">
    <property type="entry name" value="Metal_Hydrolase"/>
</dbReference>
<evidence type="ECO:0000256" key="1">
    <source>
        <dbReference type="ARBA" id="ARBA00004984"/>
    </source>
</evidence>
<name>A0AAD9L7W2_PAPLA</name>
<dbReference type="GO" id="GO:0008270">
    <property type="term" value="F:zinc ion binding"/>
    <property type="evidence" value="ECO:0007669"/>
    <property type="project" value="UniProtKB-UniRule"/>
</dbReference>
<dbReference type="GO" id="GO:0005829">
    <property type="term" value="C:cytosol"/>
    <property type="evidence" value="ECO:0007669"/>
    <property type="project" value="TreeGrafter"/>
</dbReference>
<protein>
    <recommendedName>
        <fullName evidence="8">Guanine deaminase</fullName>
        <shortName evidence="8">Guanase</shortName>
        <ecNumber evidence="8">3.5.4.3</ecNumber>
    </recommendedName>
    <alternativeName>
        <fullName evidence="8">Guanine aminohydrolase</fullName>
    </alternativeName>
</protein>
<dbReference type="EMBL" id="JAODAN010000002">
    <property type="protein sequence ID" value="KAK1926556.1"/>
    <property type="molecule type" value="Genomic_DNA"/>
</dbReference>
<accession>A0AAD9L7W2</accession>
<comment type="pathway">
    <text evidence="1 8">Purine metabolism; guanine degradation; xanthine from guanine: step 1/1.</text>
</comment>
<evidence type="ECO:0000256" key="3">
    <source>
        <dbReference type="ARBA" id="ARBA00022723"/>
    </source>
</evidence>
<sequence>MMIRSKTVYLGSYVHSVSLDQLEHVEHAIICVGETGVIEWIEHAGAEDLPAVSVRRGLVLDDIEVVELGPDEFLSPGFIDTHTHAPQYPNNGLGHGVPLLEWLDTLTFPTERRYKDVEYARGVYERVVQTTLNAGTTMACYYGTLHLEATQALVDICLEKGQRALVGKCSMDRNSPDTYVEYTSTAISSAQDFVASFPHLHPAVTASTPSLPPLVQPILTPRMAISTTPELLTSLSTLAKSFDPPLAIQTHLSENDEEIRTVGRLFPESKSYTAVYDDFGLLGPGTVLAHCVHLTQEERELIKEKDAGISHCPTSNYFIASGEARVREMLDEGIKVGLGSDCSGGYAHCLLPVLRLATHVSQSHAFANAQRRAYKPLSMPEAFYLATMGGAALCRLDNVVGNFVPGKEFDALRIKPRSPGVWVHKGEKVEDRFAKWIWAGDDRDIREVYVRGRLVGGSSR</sequence>
<dbReference type="Pfam" id="PF01979">
    <property type="entry name" value="Amidohydro_1"/>
    <property type="match status" value="1"/>
</dbReference>
<dbReference type="NCBIfam" id="TIGR02967">
    <property type="entry name" value="guan_deamin"/>
    <property type="match status" value="1"/>
</dbReference>
<dbReference type="InterPro" id="IPR051607">
    <property type="entry name" value="Metallo-dep_hydrolases"/>
</dbReference>
<evidence type="ECO:0000256" key="8">
    <source>
        <dbReference type="RuleBase" id="RU366009"/>
    </source>
</evidence>
<evidence type="ECO:0000256" key="2">
    <source>
        <dbReference type="ARBA" id="ARBA00006745"/>
    </source>
</evidence>
<dbReference type="GO" id="GO:0008892">
    <property type="term" value="F:guanine deaminase activity"/>
    <property type="evidence" value="ECO:0007669"/>
    <property type="project" value="UniProtKB-UniRule"/>
</dbReference>
<dbReference type="PANTHER" id="PTHR11271">
    <property type="entry name" value="GUANINE DEAMINASE"/>
    <property type="match status" value="1"/>
</dbReference>
<evidence type="ECO:0000313" key="11">
    <source>
        <dbReference type="Proteomes" id="UP001182556"/>
    </source>
</evidence>
<evidence type="ECO:0000256" key="6">
    <source>
        <dbReference type="ARBA" id="ARBA00051148"/>
    </source>
</evidence>
<evidence type="ECO:0000256" key="4">
    <source>
        <dbReference type="ARBA" id="ARBA00022801"/>
    </source>
</evidence>
<gene>
    <name evidence="10" type="ORF">DB88DRAFT_508647</name>
</gene>
<keyword evidence="3 8" id="KW-0479">Metal-binding</keyword>
<dbReference type="AlphaFoldDB" id="A0AAD9L7W2"/>
<dbReference type="InterPro" id="IPR014311">
    <property type="entry name" value="Guanine_deaminase"/>
</dbReference>
<comment type="caution">
    <text evidence="10">The sequence shown here is derived from an EMBL/GenBank/DDBJ whole genome shotgun (WGS) entry which is preliminary data.</text>
</comment>
<comment type="function">
    <text evidence="7 8">Catalyzes the hydrolytic deamination of guanine, producing xanthine and ammonia.</text>
</comment>
<proteinExistence type="inferred from homology"/>
<comment type="similarity">
    <text evidence="2 8">Belongs to the metallo-dependent hydrolases superfamily. ATZ/TRZ family.</text>
</comment>
<keyword evidence="5 8" id="KW-0862">Zinc</keyword>